<dbReference type="InterPro" id="IPR006572">
    <property type="entry name" value="Znf_DBF"/>
</dbReference>
<dbReference type="Proteomes" id="UP001479436">
    <property type="component" value="Unassembled WGS sequence"/>
</dbReference>
<organism evidence="7 8">
    <name type="scientific">Basidiobolus ranarum</name>
    <dbReference type="NCBI Taxonomy" id="34480"/>
    <lineage>
        <taxon>Eukaryota</taxon>
        <taxon>Fungi</taxon>
        <taxon>Fungi incertae sedis</taxon>
        <taxon>Zoopagomycota</taxon>
        <taxon>Entomophthoromycotina</taxon>
        <taxon>Basidiobolomycetes</taxon>
        <taxon>Basidiobolales</taxon>
        <taxon>Basidiobolaceae</taxon>
        <taxon>Basidiobolus</taxon>
    </lineage>
</organism>
<proteinExistence type="predicted"/>
<dbReference type="InterPro" id="IPR051590">
    <property type="entry name" value="Replication_Regulatory_Kinase"/>
</dbReference>
<evidence type="ECO:0000256" key="5">
    <source>
        <dbReference type="SAM" id="MobiDB-lite"/>
    </source>
</evidence>
<feature type="compositionally biased region" description="Acidic residues" evidence="5">
    <location>
        <begin position="393"/>
        <end position="402"/>
    </location>
</feature>
<evidence type="ECO:0000256" key="1">
    <source>
        <dbReference type="ARBA" id="ARBA00022723"/>
    </source>
</evidence>
<dbReference type="InterPro" id="IPR013939">
    <property type="entry name" value="Regulatory_Dfp1/Him1"/>
</dbReference>
<dbReference type="PANTHER" id="PTHR15375">
    <property type="entry name" value="ACTIVATOR OF S-PHASE KINASE-RELATED"/>
    <property type="match status" value="1"/>
</dbReference>
<evidence type="ECO:0000259" key="6">
    <source>
        <dbReference type="PROSITE" id="PS51265"/>
    </source>
</evidence>
<dbReference type="SMART" id="SM00586">
    <property type="entry name" value="ZnF_DBF"/>
    <property type="match status" value="1"/>
</dbReference>
<gene>
    <name evidence="7" type="primary">DBF4_1</name>
    <name evidence="7" type="ORF">K7432_001505</name>
</gene>
<protein>
    <submittedName>
        <fullName evidence="7">Cdc7p-Dbf4p kinase complex regulatory subunit</fullName>
    </submittedName>
</protein>
<dbReference type="Gene3D" id="3.40.50.10190">
    <property type="entry name" value="BRCT domain"/>
    <property type="match status" value="1"/>
</dbReference>
<evidence type="ECO:0000256" key="3">
    <source>
        <dbReference type="ARBA" id="ARBA00022833"/>
    </source>
</evidence>
<keyword evidence="8" id="KW-1185">Reference proteome</keyword>
<feature type="compositionally biased region" description="Polar residues" evidence="5">
    <location>
        <begin position="377"/>
        <end position="388"/>
    </location>
</feature>
<reference evidence="7 8" key="1">
    <citation type="submission" date="2023-04" db="EMBL/GenBank/DDBJ databases">
        <title>Genome of Basidiobolus ranarum AG-B5.</title>
        <authorList>
            <person name="Stajich J.E."/>
            <person name="Carter-House D."/>
            <person name="Gryganskyi A."/>
        </authorList>
    </citation>
    <scope>NUCLEOTIDE SEQUENCE [LARGE SCALE GENOMIC DNA]</scope>
    <source>
        <strain evidence="7 8">AG-B5</strain>
    </source>
</reference>
<name>A0ABR2W9K2_9FUNG</name>
<dbReference type="EMBL" id="JASJQH010006909">
    <property type="protein sequence ID" value="KAK9727875.1"/>
    <property type="molecule type" value="Genomic_DNA"/>
</dbReference>
<keyword evidence="2 4" id="KW-0863">Zinc-finger</keyword>
<feature type="compositionally biased region" description="Low complexity" evidence="5">
    <location>
        <begin position="145"/>
        <end position="162"/>
    </location>
</feature>
<feature type="region of interest" description="Disordered" evidence="5">
    <location>
        <begin position="143"/>
        <end position="162"/>
    </location>
</feature>
<keyword evidence="3" id="KW-0862">Zinc</keyword>
<dbReference type="Gene3D" id="6.10.250.3410">
    <property type="entry name" value="DBF zinc finger"/>
    <property type="match status" value="1"/>
</dbReference>
<accession>A0ABR2W9K2</accession>
<evidence type="ECO:0000313" key="8">
    <source>
        <dbReference type="Proteomes" id="UP001479436"/>
    </source>
</evidence>
<dbReference type="SUPFAM" id="SSF52113">
    <property type="entry name" value="BRCT domain"/>
    <property type="match status" value="1"/>
</dbReference>
<evidence type="ECO:0000256" key="2">
    <source>
        <dbReference type="ARBA" id="ARBA00022771"/>
    </source>
</evidence>
<dbReference type="InterPro" id="IPR038545">
    <property type="entry name" value="Znf_DBF_sf"/>
</dbReference>
<dbReference type="InterPro" id="IPR036420">
    <property type="entry name" value="BRCT_dom_sf"/>
</dbReference>
<dbReference type="Pfam" id="PF00533">
    <property type="entry name" value="BRCT"/>
    <property type="match status" value="1"/>
</dbReference>
<dbReference type="Pfam" id="PF07535">
    <property type="entry name" value="zf-DBF"/>
    <property type="match status" value="1"/>
</dbReference>
<dbReference type="CDD" id="cd00027">
    <property type="entry name" value="BRCT"/>
    <property type="match status" value="1"/>
</dbReference>
<feature type="domain" description="DBF4-type" evidence="6">
    <location>
        <begin position="323"/>
        <end position="372"/>
    </location>
</feature>
<dbReference type="InterPro" id="IPR001357">
    <property type="entry name" value="BRCT_dom"/>
</dbReference>
<evidence type="ECO:0000313" key="7">
    <source>
        <dbReference type="EMBL" id="KAK9727875.1"/>
    </source>
</evidence>
<comment type="caution">
    <text evidence="7">The sequence shown here is derived from an EMBL/GenBank/DDBJ whole genome shotgun (WGS) entry which is preliminary data.</text>
</comment>
<keyword evidence="1" id="KW-0479">Metal-binding</keyword>
<dbReference type="PROSITE" id="PS51265">
    <property type="entry name" value="ZF_DBF4"/>
    <property type="match status" value="1"/>
</dbReference>
<dbReference type="PANTHER" id="PTHR15375:SF26">
    <property type="entry name" value="PROTEIN CHIFFON"/>
    <property type="match status" value="1"/>
</dbReference>
<evidence type="ECO:0000256" key="4">
    <source>
        <dbReference type="PROSITE-ProRule" id="PRU00600"/>
    </source>
</evidence>
<dbReference type="Pfam" id="PF08630">
    <property type="entry name" value="Dfp1_Him1_M"/>
    <property type="match status" value="1"/>
</dbReference>
<sequence length="675" mass="76467">MGRSTLLLHAENSQTKVVPSANGNSRNSKKRGLETFSDIHTEPSQYSRDSFTPKRIKTAVPKKPLVTPKANSVDVAVWAKAYRKAFPTFLFYFDEIEENVIQDMRYQIQRLGGKIEPFFSSKVTHLIICQNKSGDSKLIGAGKPSRAMSFSSPSSKTSKTATASKLAQNAGKWGIKVWTTQKLFNILRHLLKSPMSNLSSKPLDDVLRDEKVFGISPHSSTHVHYLRQIYLLVEDTTKTHKPIAVREYLAGNESGTTPWPKLYRNTEGKCPFIKYDDDLGSPKTSQARNKLLNRNIPGSAQVRMPASCSSSVSTSKSNPMVVIPKKPGYCENCQAKFDDLEEHVQSSIHSRYASDHNSYMELDALLDSVTRKVSVNTPECPTESSLISCSEDVYPDDNNSNEESDHSYPSDEGYVSLQTISESDSMYPNTSENTNSCSQMVQQYNVIQEVEGASQFPDYRNERKSEDFQVNFVPQYQPNVVKESFQNNIEYEQVFHPEQFAFYDNSQWVDQLQGQFDYTYQDQPVLQNTNCMENQPFADQHYTQTEYDGVPTQDEIVAAIQQLVNEQGENAHPASTIGGTFDSYGLDTKFESWTQEAPVYSLQEDYQPTFNYPAPPLSYVSENNISTNKCFPPNNRMSIQDLLLTDVSYFINNEHPVAVDTLIETWFPHHNNHYI</sequence>
<feature type="region of interest" description="Disordered" evidence="5">
    <location>
        <begin position="377"/>
        <end position="412"/>
    </location>
</feature>